<sequence length="278" mass="32353">MSCIQIIVENFVDIGNYTSILSLITCVVLYYGRKLVLRSEVSELKVENTKLNLSNETLKNENKFLKREILRRQTQFEKEKRFNDKVINSLPGIFYLYKKESGIYKLKRWNRNHENIYGYTSRELKNMKPTSFLTKDSHENVAKAMKSIEEGGFGQADAQLQLKDGIGGWFHFEGYGFIDDGSHFFLGMGVDISKRVQALAELRDKSTQLLDRNKKLSEYAFHNAHILRSPVCRLLGLLMIKKEEGSIKEDYEIDRYLIQSVHELDQLSRNMQAILSEY</sequence>
<name>A0A1W2GH95_REIFA</name>
<dbReference type="EMBL" id="FWYF01000003">
    <property type="protein sequence ID" value="SMD36029.1"/>
    <property type="molecule type" value="Genomic_DNA"/>
</dbReference>
<dbReference type="Proteomes" id="UP000192472">
    <property type="component" value="Unassembled WGS sequence"/>
</dbReference>
<reference evidence="2 3" key="1">
    <citation type="submission" date="2017-04" db="EMBL/GenBank/DDBJ databases">
        <authorList>
            <person name="Afonso C.L."/>
            <person name="Miller P.J."/>
            <person name="Scott M.A."/>
            <person name="Spackman E."/>
            <person name="Goraichik I."/>
            <person name="Dimitrov K.M."/>
            <person name="Suarez D.L."/>
            <person name="Swayne D.E."/>
        </authorList>
    </citation>
    <scope>NUCLEOTIDE SEQUENCE [LARGE SCALE GENOMIC DNA]</scope>
    <source>
        <strain evidence="2 3">DSM 26133</strain>
    </source>
</reference>
<protein>
    <submittedName>
        <fullName evidence="2">PAS domain S-box-containing protein</fullName>
    </submittedName>
</protein>
<dbReference type="SUPFAM" id="SSF55785">
    <property type="entry name" value="PYP-like sensor domain (PAS domain)"/>
    <property type="match status" value="1"/>
</dbReference>
<evidence type="ECO:0000256" key="1">
    <source>
        <dbReference type="SAM" id="Coils"/>
    </source>
</evidence>
<dbReference type="InterPro" id="IPR035965">
    <property type="entry name" value="PAS-like_dom_sf"/>
</dbReference>
<proteinExistence type="predicted"/>
<dbReference type="STRING" id="692418.SAMN04488029_2671"/>
<keyword evidence="1" id="KW-0175">Coiled coil</keyword>
<accession>A0A1W2GH95</accession>
<dbReference type="NCBIfam" id="TIGR00229">
    <property type="entry name" value="sensory_box"/>
    <property type="match status" value="1"/>
</dbReference>
<organism evidence="2 3">
    <name type="scientific">Reichenbachiella faecimaris</name>
    <dbReference type="NCBI Taxonomy" id="692418"/>
    <lineage>
        <taxon>Bacteria</taxon>
        <taxon>Pseudomonadati</taxon>
        <taxon>Bacteroidota</taxon>
        <taxon>Cytophagia</taxon>
        <taxon>Cytophagales</taxon>
        <taxon>Reichenbachiellaceae</taxon>
        <taxon>Reichenbachiella</taxon>
    </lineage>
</organism>
<dbReference type="InterPro" id="IPR000014">
    <property type="entry name" value="PAS"/>
</dbReference>
<evidence type="ECO:0000313" key="2">
    <source>
        <dbReference type="EMBL" id="SMD36029.1"/>
    </source>
</evidence>
<dbReference type="AlphaFoldDB" id="A0A1W2GH95"/>
<dbReference type="OrthoDB" id="9766459at2"/>
<evidence type="ECO:0000313" key="3">
    <source>
        <dbReference type="Proteomes" id="UP000192472"/>
    </source>
</evidence>
<feature type="coiled-coil region" evidence="1">
    <location>
        <begin position="41"/>
        <end position="75"/>
    </location>
</feature>
<dbReference type="Gene3D" id="3.30.450.20">
    <property type="entry name" value="PAS domain"/>
    <property type="match status" value="1"/>
</dbReference>
<keyword evidence="3" id="KW-1185">Reference proteome</keyword>
<gene>
    <name evidence="2" type="ORF">SAMN04488029_2671</name>
</gene>